<evidence type="ECO:0000313" key="2">
    <source>
        <dbReference type="EMBL" id="RKQ15418.1"/>
    </source>
</evidence>
<accession>A0A494Z0B4</accession>
<proteinExistence type="predicted"/>
<dbReference type="Proteomes" id="UP000281813">
    <property type="component" value="Unassembled WGS sequence"/>
</dbReference>
<feature type="transmembrane region" description="Helical" evidence="1">
    <location>
        <begin position="66"/>
        <end position="81"/>
    </location>
</feature>
<evidence type="ECO:0000313" key="3">
    <source>
        <dbReference type="Proteomes" id="UP000281813"/>
    </source>
</evidence>
<gene>
    <name evidence="2" type="ORF">D8M05_10500</name>
</gene>
<sequence length="83" mass="9445">MRHRASKILQFELISLAAAILLSIFAFILGYLFFVFLVFYIIIFSLLCDALINLHYGNTQQAGKQVLRGALLFILITYLAFSL</sequence>
<feature type="transmembrane region" description="Helical" evidence="1">
    <location>
        <begin position="12"/>
        <end position="31"/>
    </location>
</feature>
<comment type="caution">
    <text evidence="2">The sequence shown here is derived from an EMBL/GenBank/DDBJ whole genome shotgun (WGS) entry which is preliminary data.</text>
</comment>
<dbReference type="AlphaFoldDB" id="A0A494Z0B4"/>
<keyword evidence="3" id="KW-1185">Reference proteome</keyword>
<dbReference type="EMBL" id="RBZO01000014">
    <property type="protein sequence ID" value="RKQ15418.1"/>
    <property type="molecule type" value="Genomic_DNA"/>
</dbReference>
<organism evidence="2 3">
    <name type="scientific">Oceanobacillus bengalensis</name>
    <dbReference type="NCBI Taxonomy" id="1435466"/>
    <lineage>
        <taxon>Bacteria</taxon>
        <taxon>Bacillati</taxon>
        <taxon>Bacillota</taxon>
        <taxon>Bacilli</taxon>
        <taxon>Bacillales</taxon>
        <taxon>Bacillaceae</taxon>
        <taxon>Oceanobacillus</taxon>
    </lineage>
</organism>
<evidence type="ECO:0000256" key="1">
    <source>
        <dbReference type="SAM" id="Phobius"/>
    </source>
</evidence>
<keyword evidence="1" id="KW-1133">Transmembrane helix</keyword>
<keyword evidence="1" id="KW-0472">Membrane</keyword>
<keyword evidence="1" id="KW-0812">Transmembrane</keyword>
<protein>
    <submittedName>
        <fullName evidence="2">Uncharacterized protein</fullName>
    </submittedName>
</protein>
<reference evidence="2 3" key="1">
    <citation type="journal article" date="2015" name="Antonie Van Leeuwenhoek">
        <title>Oceanobacillus bengalensis sp. nov., a bacterium isolated from seawater of the Bay of Bengal.</title>
        <authorList>
            <person name="Yongchang O."/>
            <person name="Xiang W."/>
            <person name="Wang G."/>
        </authorList>
    </citation>
    <scope>NUCLEOTIDE SEQUENCE [LARGE SCALE GENOMIC DNA]</scope>
    <source>
        <strain evidence="2 3">MCCC 1K00260</strain>
    </source>
</reference>
<name>A0A494Z0B4_9BACI</name>